<dbReference type="PANTHER" id="PTHR31840:SF1">
    <property type="entry name" value="COILED-COIL DOMAIN-CONTAINING PROTEIN 97"/>
    <property type="match status" value="1"/>
</dbReference>
<dbReference type="InterPro" id="IPR018613">
    <property type="entry name" value="Ccdc97-like"/>
</dbReference>
<protein>
    <recommendedName>
        <fullName evidence="2">CCD97-like C-terminal domain-containing protein</fullName>
    </recommendedName>
</protein>
<dbReference type="EnsemblMetazoa" id="AALFPA23_003874.R4521">
    <property type="protein sequence ID" value="AALFPA23_003874.P4521"/>
    <property type="gene ID" value="AALFPA23_003874"/>
</dbReference>
<dbReference type="Pfam" id="PF09747">
    <property type="entry name" value="CCD97-like_C"/>
    <property type="match status" value="1"/>
</dbReference>
<reference evidence="4" key="1">
    <citation type="journal article" date="2015" name="Proc. Natl. Acad. Sci. U.S.A.">
        <title>Genome sequence of the Asian Tiger mosquito, Aedes albopictus, reveals insights into its biology, genetics, and evolution.</title>
        <authorList>
            <person name="Chen X.G."/>
            <person name="Jiang X."/>
            <person name="Gu J."/>
            <person name="Xu M."/>
            <person name="Wu Y."/>
            <person name="Deng Y."/>
            <person name="Zhang C."/>
            <person name="Bonizzoni M."/>
            <person name="Dermauw W."/>
            <person name="Vontas J."/>
            <person name="Armbruster P."/>
            <person name="Huang X."/>
            <person name="Yang Y."/>
            <person name="Zhang H."/>
            <person name="He W."/>
            <person name="Peng H."/>
            <person name="Liu Y."/>
            <person name="Wu K."/>
            <person name="Chen J."/>
            <person name="Lirakis M."/>
            <person name="Topalis P."/>
            <person name="Van Leeuwen T."/>
            <person name="Hall A.B."/>
            <person name="Jiang X."/>
            <person name="Thorpe C."/>
            <person name="Mueller R.L."/>
            <person name="Sun C."/>
            <person name="Waterhouse R.M."/>
            <person name="Yan G."/>
            <person name="Tu Z.J."/>
            <person name="Fang X."/>
            <person name="James A.A."/>
        </authorList>
    </citation>
    <scope>NUCLEOTIDE SEQUENCE [LARGE SCALE GENOMIC DNA]</scope>
    <source>
        <strain evidence="4">Foshan</strain>
    </source>
</reference>
<feature type="domain" description="CCD97-like C-terminal" evidence="2">
    <location>
        <begin position="127"/>
        <end position="326"/>
    </location>
</feature>
<evidence type="ECO:0000256" key="1">
    <source>
        <dbReference type="SAM" id="MobiDB-lite"/>
    </source>
</evidence>
<name>A0ABM1XXY8_AEDAL</name>
<dbReference type="PANTHER" id="PTHR31840">
    <property type="entry name" value="COILED-COIL DOMAIN-CONTAINING PROTEIN 97"/>
    <property type="match status" value="1"/>
</dbReference>
<reference evidence="3" key="2">
    <citation type="submission" date="2025-05" db="UniProtKB">
        <authorList>
            <consortium name="EnsemblMetazoa"/>
        </authorList>
    </citation>
    <scope>IDENTIFICATION</scope>
    <source>
        <strain evidence="3">Foshan</strain>
    </source>
</reference>
<organism evidence="3 4">
    <name type="scientific">Aedes albopictus</name>
    <name type="common">Asian tiger mosquito</name>
    <name type="synonym">Stegomyia albopicta</name>
    <dbReference type="NCBI Taxonomy" id="7160"/>
    <lineage>
        <taxon>Eukaryota</taxon>
        <taxon>Metazoa</taxon>
        <taxon>Ecdysozoa</taxon>
        <taxon>Arthropoda</taxon>
        <taxon>Hexapoda</taxon>
        <taxon>Insecta</taxon>
        <taxon>Pterygota</taxon>
        <taxon>Neoptera</taxon>
        <taxon>Endopterygota</taxon>
        <taxon>Diptera</taxon>
        <taxon>Nematocera</taxon>
        <taxon>Culicoidea</taxon>
        <taxon>Culicidae</taxon>
        <taxon>Culicinae</taxon>
        <taxon>Aedini</taxon>
        <taxon>Aedes</taxon>
        <taxon>Stegomyia</taxon>
    </lineage>
</organism>
<dbReference type="GeneID" id="109424512"/>
<dbReference type="Proteomes" id="UP000069940">
    <property type="component" value="Unassembled WGS sequence"/>
</dbReference>
<accession>A0ABM1XXY8</accession>
<evidence type="ECO:0000313" key="3">
    <source>
        <dbReference type="EnsemblMetazoa" id="AALFPA23_003874.P4521"/>
    </source>
</evidence>
<feature type="region of interest" description="Disordered" evidence="1">
    <location>
        <begin position="196"/>
        <end position="234"/>
    </location>
</feature>
<evidence type="ECO:0000313" key="4">
    <source>
        <dbReference type="Proteomes" id="UP000069940"/>
    </source>
</evidence>
<keyword evidence="4" id="KW-1185">Reference proteome</keyword>
<proteinExistence type="predicted"/>
<sequence>MQEQTQVPPDLIPNPPPVQPIPESIVSEFDLMDHICRDQTVFFKSQQINDPELTYDEKKQILKQVLDKSHTTFLARFGSFIKEDHLRFFEQETQTSCYSPDERYEVGYYLDKIRKSHHGGREQEVRNRRYAALKQMVQEGNYFSETEMMQREPLLYDQLVGQYLTEQEKKVRDAAMSKNDSLVAILFSGIDKENAESLKKEQESEERQQDLAVDDDEDSFKEKPPDSPGFSTAQWGNFDLEEEERQQNIQREQEAKRRNKKFSTPVNLLTAGERDLLRDEFLGTMYSRFISGEDGEFDYSKIDESVEYDNLDILEQDEQERYFDTEDADGELESGFEEQNGSMQQDEISEEEDDLDVYMRHLNQHLENQKNMQQISSQMREINCEYETEEDE</sequence>
<evidence type="ECO:0000259" key="2">
    <source>
        <dbReference type="Pfam" id="PF09747"/>
    </source>
</evidence>
<dbReference type="RefSeq" id="XP_029708977.1">
    <property type="nucleotide sequence ID" value="XM_029853117.2"/>
</dbReference>
<dbReference type="InterPro" id="IPR040233">
    <property type="entry name" value="CCD97-like_C"/>
</dbReference>
<feature type="compositionally biased region" description="Basic and acidic residues" evidence="1">
    <location>
        <begin position="196"/>
        <end position="209"/>
    </location>
</feature>